<dbReference type="Proteomes" id="UP000663848">
    <property type="component" value="Unassembled WGS sequence"/>
</dbReference>
<dbReference type="AlphaFoldDB" id="A0A822A825"/>
<reference evidence="1" key="1">
    <citation type="submission" date="2021-02" db="EMBL/GenBank/DDBJ databases">
        <authorList>
            <person name="Nowell W R."/>
        </authorList>
    </citation>
    <scope>NUCLEOTIDE SEQUENCE</scope>
</reference>
<proteinExistence type="predicted"/>
<gene>
    <name evidence="1" type="ORF">QYT958_LOCUS37950</name>
</gene>
<name>A0A822A825_9BILA</name>
<protein>
    <submittedName>
        <fullName evidence="1">Uncharacterized protein</fullName>
    </submittedName>
</protein>
<sequence length="223" mass="27452">MNVVRHQSIEYLTDEMYSDVVRIYLHKPVIEQILSHETIIENMLEKYIEDHFRLFDYDYDDNDERLANEIRQQQTDNSNQIEMIERLVQRKYELQLWKEEIQQLYNYQKENRWPSSFRYLHVDIPSFIQTMTEHRIRQQLMDQHCEILHDYKHRLLQLLIVMSEDICSNLENLFNSDMALFWKHQHSLPANEQLSVATLNLIDHRFCMMILKVHAIYCYYYEK</sequence>
<accession>A0A822A825</accession>
<evidence type="ECO:0000313" key="2">
    <source>
        <dbReference type="Proteomes" id="UP000663848"/>
    </source>
</evidence>
<organism evidence="1 2">
    <name type="scientific">Rotaria socialis</name>
    <dbReference type="NCBI Taxonomy" id="392032"/>
    <lineage>
        <taxon>Eukaryota</taxon>
        <taxon>Metazoa</taxon>
        <taxon>Spiralia</taxon>
        <taxon>Gnathifera</taxon>
        <taxon>Rotifera</taxon>
        <taxon>Eurotatoria</taxon>
        <taxon>Bdelloidea</taxon>
        <taxon>Philodinida</taxon>
        <taxon>Philodinidae</taxon>
        <taxon>Rotaria</taxon>
    </lineage>
</organism>
<dbReference type="EMBL" id="CAJOBR010032480">
    <property type="protein sequence ID" value="CAF4999408.1"/>
    <property type="molecule type" value="Genomic_DNA"/>
</dbReference>
<evidence type="ECO:0000313" key="1">
    <source>
        <dbReference type="EMBL" id="CAF4999408.1"/>
    </source>
</evidence>
<comment type="caution">
    <text evidence="1">The sequence shown here is derived from an EMBL/GenBank/DDBJ whole genome shotgun (WGS) entry which is preliminary data.</text>
</comment>